<dbReference type="NCBIfam" id="NF042991">
    <property type="entry name" value="alk_phos_PafA"/>
    <property type="match status" value="1"/>
</dbReference>
<dbReference type="SUPFAM" id="SSF53649">
    <property type="entry name" value="Alkaline phosphatase-like"/>
    <property type="match status" value="1"/>
</dbReference>
<organism evidence="4">
    <name type="scientific">mine drainage metagenome</name>
    <dbReference type="NCBI Taxonomy" id="410659"/>
    <lineage>
        <taxon>unclassified sequences</taxon>
        <taxon>metagenomes</taxon>
        <taxon>ecological metagenomes</taxon>
    </lineage>
</organism>
<dbReference type="GO" id="GO:0046872">
    <property type="term" value="F:metal ion binding"/>
    <property type="evidence" value="ECO:0007669"/>
    <property type="project" value="UniProtKB-KW"/>
</dbReference>
<dbReference type="Gene3D" id="3.30.1360.150">
    <property type="match status" value="1"/>
</dbReference>
<dbReference type="PIRSF" id="PIRSF031924">
    <property type="entry name" value="Pi-irrepressible_AP"/>
    <property type="match status" value="1"/>
</dbReference>
<dbReference type="Pfam" id="PF01663">
    <property type="entry name" value="Phosphodiest"/>
    <property type="match status" value="1"/>
</dbReference>
<dbReference type="InterPro" id="IPR026263">
    <property type="entry name" value="Alkaline_phosphatase_prok"/>
</dbReference>
<keyword evidence="1" id="KW-0597">Phosphoprotein</keyword>
<dbReference type="PANTHER" id="PTHR10151:SF120">
    <property type="entry name" value="BIS(5'-ADENOSYL)-TRIPHOSPHATASE"/>
    <property type="match status" value="1"/>
</dbReference>
<reference evidence="4" key="1">
    <citation type="submission" date="2016-10" db="EMBL/GenBank/DDBJ databases">
        <title>Sequence of Gallionella enrichment culture.</title>
        <authorList>
            <person name="Poehlein A."/>
            <person name="Muehling M."/>
            <person name="Daniel R."/>
        </authorList>
    </citation>
    <scope>NUCLEOTIDE SEQUENCE</scope>
</reference>
<keyword evidence="4" id="KW-0378">Hydrolase</keyword>
<accession>A0A1J5SXX2</accession>
<dbReference type="AlphaFoldDB" id="A0A1J5SXX2"/>
<dbReference type="EC" id="3.1.3.1" evidence="4"/>
<keyword evidence="2" id="KW-0479">Metal-binding</keyword>
<evidence type="ECO:0000256" key="1">
    <source>
        <dbReference type="ARBA" id="ARBA00022553"/>
    </source>
</evidence>
<evidence type="ECO:0000256" key="2">
    <source>
        <dbReference type="ARBA" id="ARBA00022723"/>
    </source>
</evidence>
<gene>
    <name evidence="4" type="primary">phoV</name>
    <name evidence="4" type="ORF">GALL_57120</name>
</gene>
<dbReference type="CDD" id="cd16016">
    <property type="entry name" value="AP-SPAP"/>
    <property type="match status" value="1"/>
</dbReference>
<dbReference type="EMBL" id="MLJW01000015">
    <property type="protein sequence ID" value="OIR13327.1"/>
    <property type="molecule type" value="Genomic_DNA"/>
</dbReference>
<evidence type="ECO:0000313" key="4">
    <source>
        <dbReference type="EMBL" id="OIR13327.1"/>
    </source>
</evidence>
<keyword evidence="3" id="KW-0732">Signal</keyword>
<proteinExistence type="predicted"/>
<evidence type="ECO:0000256" key="3">
    <source>
        <dbReference type="ARBA" id="ARBA00022729"/>
    </source>
</evidence>
<name>A0A1J5SXX2_9ZZZZ</name>
<dbReference type="InterPro" id="IPR002591">
    <property type="entry name" value="Phosphodiest/P_Trfase"/>
</dbReference>
<dbReference type="GO" id="GO:0004035">
    <property type="term" value="F:alkaline phosphatase activity"/>
    <property type="evidence" value="ECO:0007669"/>
    <property type="project" value="UniProtKB-EC"/>
</dbReference>
<dbReference type="PANTHER" id="PTHR10151">
    <property type="entry name" value="ECTONUCLEOTIDE PYROPHOSPHATASE/PHOSPHODIESTERASE"/>
    <property type="match status" value="1"/>
</dbReference>
<comment type="caution">
    <text evidence="4">The sequence shown here is derived from an EMBL/GenBank/DDBJ whole genome shotgun (WGS) entry which is preliminary data.</text>
</comment>
<dbReference type="InterPro" id="IPR017850">
    <property type="entry name" value="Alkaline_phosphatase_core_sf"/>
</dbReference>
<protein>
    <submittedName>
        <fullName evidence="4">Alkaline phosphatase PhoV</fullName>
        <ecNumber evidence="4">3.1.3.1</ecNumber>
    </submittedName>
</protein>
<sequence length="548" mass="61540">MKRIAFIIVTLFFLINCQAQKTATPNTIQRPKLVVGIVVDQMRWDYLYRFYDLYKANGGFKRLMGEGFTCDNTFVPYLPTVTACGHTCVYTGSVPAIHGITGNNWFDNLSQKPVYCVDDKSVQTVGSSSVAEGQMSPNNIFVTTVTDELRLATNFQSKVIGISMKDRGAIIPAGHAANAAYWYDAKTGNFISSTYYMKDLPEWMKTFNARKLVDTFYARNWNAELPTNVYIKYCDGDNNDYESKPFGKNAVTMPYDLQQFQGKDYSKIASTPFANDLLLELAKTNISAEKLGKHDVTDFLAMSFSSTDYVGHAFGPNSWELLDTYVRLDETIGQLLNYLDKTVGKNNYTVFLTSDHAGAHIPEFLQKNKIPGGRWDDGEIRKELNDNLKKQFGQSNLISAVMEHDVYINHPLIDSLKLDEQNIQRSVVQYLLKKDIVLNVVDKHHAADATIPAKIREMVVNGYNPQRSGDLQIIMKTGVMDAGKTGMSHGVWNPYDSHIPLLFYGWGIKHGSLNRETYMTDISATVAALLHIQMPSGCIGKVITEVMK</sequence>
<dbReference type="Gene3D" id="3.40.720.10">
    <property type="entry name" value="Alkaline Phosphatase, subunit A"/>
    <property type="match status" value="1"/>
</dbReference>